<organism evidence="1 2">
    <name type="scientific">Paramecium sonneborni</name>
    <dbReference type="NCBI Taxonomy" id="65129"/>
    <lineage>
        <taxon>Eukaryota</taxon>
        <taxon>Sar</taxon>
        <taxon>Alveolata</taxon>
        <taxon>Ciliophora</taxon>
        <taxon>Intramacronucleata</taxon>
        <taxon>Oligohymenophorea</taxon>
        <taxon>Peniculida</taxon>
        <taxon>Parameciidae</taxon>
        <taxon>Paramecium</taxon>
    </lineage>
</organism>
<evidence type="ECO:0000313" key="1">
    <source>
        <dbReference type="EMBL" id="CAD8131309.1"/>
    </source>
</evidence>
<evidence type="ECO:0000313" key="2">
    <source>
        <dbReference type="Proteomes" id="UP000692954"/>
    </source>
</evidence>
<dbReference type="Proteomes" id="UP000692954">
    <property type="component" value="Unassembled WGS sequence"/>
</dbReference>
<accession>A0A8S1RWV0</accession>
<comment type="caution">
    <text evidence="1">The sequence shown here is derived from an EMBL/GenBank/DDBJ whole genome shotgun (WGS) entry which is preliminary data.</text>
</comment>
<sequence length="135" mass="16330">MKVTENTRRLIIKLKTIKQIQLQQIMNSLTQSEYILLEQHQKTVLHVIKLTLLNQQFIIYCIYIGLKVKLKSTRCFFIIRFCFKQYDKCSRDEKSQQISYSVCCLKIRMELSHQFIEVMDMFYQVNNPRCHCRPK</sequence>
<protein>
    <submittedName>
        <fullName evidence="1">Uncharacterized protein</fullName>
    </submittedName>
</protein>
<proteinExistence type="predicted"/>
<gene>
    <name evidence="1" type="ORF">PSON_ATCC_30995.1.T4620001</name>
</gene>
<name>A0A8S1RWV0_9CILI</name>
<reference evidence="1" key="1">
    <citation type="submission" date="2021-01" db="EMBL/GenBank/DDBJ databases">
        <authorList>
            <consortium name="Genoscope - CEA"/>
            <person name="William W."/>
        </authorList>
    </citation>
    <scope>NUCLEOTIDE SEQUENCE</scope>
</reference>
<dbReference type="AlphaFoldDB" id="A0A8S1RWV0"/>
<keyword evidence="2" id="KW-1185">Reference proteome</keyword>
<dbReference type="EMBL" id="CAJJDN010000462">
    <property type="protein sequence ID" value="CAD8131309.1"/>
    <property type="molecule type" value="Genomic_DNA"/>
</dbReference>